<dbReference type="InterPro" id="IPR013792">
    <property type="entry name" value="RNA3'P_cycl/enolpyr_Trfase_a/b"/>
</dbReference>
<name>A0A1J1DPV4_9BACT</name>
<gene>
    <name evidence="1" type="ORF">RSDT_0367</name>
</gene>
<dbReference type="AlphaFoldDB" id="A0A1J1DPV4"/>
<dbReference type="RefSeq" id="WP_096399407.1">
    <property type="nucleotide sequence ID" value="NZ_AP017368.1"/>
</dbReference>
<accession>A0A1J1DPV4</accession>
<evidence type="ECO:0000313" key="1">
    <source>
        <dbReference type="EMBL" id="BAV91879.1"/>
    </source>
</evidence>
<keyword evidence="2" id="KW-1185">Reference proteome</keyword>
<evidence type="ECO:0000313" key="2">
    <source>
        <dbReference type="Proteomes" id="UP000242645"/>
    </source>
</evidence>
<reference evidence="1 2" key="1">
    <citation type="journal article" date="2017" name="ISME J.">
        <title>Genome of 'Ca. Desulfovibrio trichonymphae', an H2-oxidizing bacterium in a tripartite symbiotic system within a protist cell in the termite gut.</title>
        <authorList>
            <person name="Kuwahara H."/>
            <person name="Yuki M."/>
            <person name="Izawa K."/>
            <person name="Ohkuma M."/>
            <person name="Hongoh Y."/>
        </authorList>
    </citation>
    <scope>NUCLEOTIDE SEQUENCE [LARGE SCALE GENOMIC DNA]</scope>
    <source>
        <strain evidence="1 2">Rs-N31</strain>
    </source>
</reference>
<dbReference type="SUPFAM" id="SSF55205">
    <property type="entry name" value="EPT/RTPC-like"/>
    <property type="match status" value="1"/>
</dbReference>
<dbReference type="EMBL" id="AP017368">
    <property type="protein sequence ID" value="BAV91879.1"/>
    <property type="molecule type" value="Genomic_DNA"/>
</dbReference>
<dbReference type="InterPro" id="IPR036968">
    <property type="entry name" value="Enolpyruvate_Tfrase_sf"/>
</dbReference>
<dbReference type="OrthoDB" id="5469219at2"/>
<organism evidence="1 2">
    <name type="scientific">Candidatus Desulfovibrio trichonymphae</name>
    <dbReference type="NCBI Taxonomy" id="1725232"/>
    <lineage>
        <taxon>Bacteria</taxon>
        <taxon>Pseudomonadati</taxon>
        <taxon>Thermodesulfobacteriota</taxon>
        <taxon>Desulfovibrionia</taxon>
        <taxon>Desulfovibrionales</taxon>
        <taxon>Desulfovibrionaceae</taxon>
        <taxon>Desulfovibrio</taxon>
    </lineage>
</organism>
<sequence length="561" mass="60603">MDHQHSQKPRRILRDVVSNIDRDILRLLVRRHNLITRMYNSKGFLDASEEKFLRASWEAAVSRVSHDPRLSGHLFALMQDAEFLPRPDAHTDDDGEKKATESRPAFNLAPAQKPVRLVMRAPLSCRATRACLMLAAASGAPAHFAPCLMNDPVIDCVKVLNQAGAALTRKDDGVSAREAAPLGVPDRTLHVGDSAWNLYMLLGHYLGRPSRAKFTGEISLKLADLSAVRRFLSVMNARLVHVIPKSSGLPIRLECTGILPEIVALPADVPSELGEGILLAAPLYAAPFVLDLVRHPQRQLMLDRTLPLLLAAGADIAVEGSRVSVAPGPLRPPGQSALPMEPELALFLLALPLALAGEVRLEGRWSQQPQALAGLRLLESFGLDLLRMEDAICARPAARAVNVRLAELPRDFPSEWTPLPVALAACAALQNGKAALPALPPEADPAIATEMLSFLNAVGLETADGGNLCKKTQLALTPWNTPTPLWALALALAACVRPHIKLGNPGIVTDLYPAFWALYNALPAPAAKAAGARPAADERVRRRVTTDIAAHIPKPDDERIE</sequence>
<dbReference type="GO" id="GO:0016765">
    <property type="term" value="F:transferase activity, transferring alkyl or aryl (other than methyl) groups"/>
    <property type="evidence" value="ECO:0007669"/>
    <property type="project" value="InterPro"/>
</dbReference>
<dbReference type="Gene3D" id="3.65.10.10">
    <property type="entry name" value="Enolpyruvate transferase domain"/>
    <property type="match status" value="2"/>
</dbReference>
<proteinExistence type="predicted"/>
<protein>
    <submittedName>
        <fullName evidence="1">Uncharacterized protein</fullName>
    </submittedName>
</protein>
<dbReference type="KEGG" id="dtr:RSDT_0367"/>
<dbReference type="Proteomes" id="UP000242645">
    <property type="component" value="Chromosome"/>
</dbReference>